<evidence type="ECO:0000259" key="1">
    <source>
        <dbReference type="Pfam" id="PF01968"/>
    </source>
</evidence>
<organism evidence="3 4">
    <name type="scientific">Rubneribacter badeniensis</name>
    <dbReference type="NCBI Taxonomy" id="2070688"/>
    <lineage>
        <taxon>Bacteria</taxon>
        <taxon>Bacillati</taxon>
        <taxon>Actinomycetota</taxon>
        <taxon>Coriobacteriia</taxon>
        <taxon>Eggerthellales</taxon>
        <taxon>Eggerthellaceae</taxon>
        <taxon>Rubneribacter</taxon>
    </lineage>
</organism>
<dbReference type="AlphaFoldDB" id="A0A9D2VJX7"/>
<evidence type="ECO:0000313" key="3">
    <source>
        <dbReference type="EMBL" id="HJH43004.1"/>
    </source>
</evidence>
<accession>A0A9D2VJX7</accession>
<dbReference type="InterPro" id="IPR045079">
    <property type="entry name" value="Oxoprolinase-like"/>
</dbReference>
<dbReference type="InterPro" id="IPR043129">
    <property type="entry name" value="ATPase_NBD"/>
</dbReference>
<dbReference type="EMBL" id="DYZL01000084">
    <property type="protein sequence ID" value="HJH43004.1"/>
    <property type="molecule type" value="Genomic_DNA"/>
</dbReference>
<gene>
    <name evidence="3" type="ORF">K8V16_04325</name>
</gene>
<dbReference type="Pfam" id="PF01968">
    <property type="entry name" value="Hydantoinase_A"/>
    <property type="match status" value="1"/>
</dbReference>
<dbReference type="InterPro" id="IPR008040">
    <property type="entry name" value="Hydant_A_N"/>
</dbReference>
<sequence length="563" mass="58922">MKTAIREMRESYGQAVANKAEGAANRAASLTGHATVPDASKKRTWRLGIDVGGTNTDAVIIDGDLNLVAATKRPTTEDVMGGIVAAMHEVIAQVGAEAARNIGFAMLGTTHCTNAIVERKRLNKVAALRVGAPATTAISCMADWPDELKDAMRVRDFLVHGGNEFDGREISALDEDEIREVARVVRDEGFESVAVTSVFSPVSDAHEKRAAAVLRDELGEDFPVTLSSEIGSLGFLERENASILNAALYDVARTTADSFEAALASEGLTDVAVYLGQNDGTLMSVDYAKRYPIFTIACGPTNSIRGASFLTQERDAVVVDIGGTTTDVGVLAHGFPRESMVAVEIGDVRTNFRMPDLVSVGLGGGSLVRQLDDGRVTVGPDSVGYLVTQKALCFGGDTLTATDIVVAKGLAEGVGDPALVADLDPALVDAAYAEITRIIEDAVDAMKTSAGDVTVILVGGGSILAPDALEGSDNVLRPENFGVANAVGSAIAQVSGQIAKVFSLSETPREQALTESKRRACDEAVAAGANPDTVEVVDVEDIPMAYLGDALCIRVKAVGDLKL</sequence>
<comment type="caution">
    <text evidence="3">The sequence shown here is derived from an EMBL/GenBank/DDBJ whole genome shotgun (WGS) entry which is preliminary data.</text>
</comment>
<dbReference type="GO" id="GO:0016787">
    <property type="term" value="F:hydrolase activity"/>
    <property type="evidence" value="ECO:0007669"/>
    <property type="project" value="InterPro"/>
</dbReference>
<dbReference type="PANTHER" id="PTHR11365">
    <property type="entry name" value="5-OXOPROLINASE RELATED"/>
    <property type="match status" value="1"/>
</dbReference>
<reference evidence="3" key="2">
    <citation type="submission" date="2021-09" db="EMBL/GenBank/DDBJ databases">
        <authorList>
            <person name="Gilroy R."/>
        </authorList>
    </citation>
    <scope>NUCLEOTIDE SEQUENCE</scope>
    <source>
        <strain evidence="3">USAMLcec12-2067</strain>
    </source>
</reference>
<proteinExistence type="predicted"/>
<dbReference type="Pfam" id="PF05378">
    <property type="entry name" value="Hydant_A_N"/>
    <property type="match status" value="1"/>
</dbReference>
<dbReference type="PANTHER" id="PTHR11365:SF10">
    <property type="entry name" value="HYDANTOINASE_OXOPROLINASE"/>
    <property type="match status" value="1"/>
</dbReference>
<dbReference type="Proteomes" id="UP000789325">
    <property type="component" value="Unassembled WGS sequence"/>
</dbReference>
<dbReference type="Gene3D" id="3.30.420.40">
    <property type="match status" value="1"/>
</dbReference>
<dbReference type="SUPFAM" id="SSF53067">
    <property type="entry name" value="Actin-like ATPase domain"/>
    <property type="match status" value="2"/>
</dbReference>
<dbReference type="InterPro" id="IPR002821">
    <property type="entry name" value="Hydantoinase_A"/>
</dbReference>
<reference evidence="3" key="1">
    <citation type="journal article" date="2021" name="PeerJ">
        <title>Extensive microbial diversity within the chicken gut microbiome revealed by metagenomics and culture.</title>
        <authorList>
            <person name="Gilroy R."/>
            <person name="Ravi A."/>
            <person name="Getino M."/>
            <person name="Pursley I."/>
            <person name="Horton D.L."/>
            <person name="Alikhan N.F."/>
            <person name="Baker D."/>
            <person name="Gharbi K."/>
            <person name="Hall N."/>
            <person name="Watson M."/>
            <person name="Adriaenssens E.M."/>
            <person name="Foster-Nyarko E."/>
            <person name="Jarju S."/>
            <person name="Secka A."/>
            <person name="Antonio M."/>
            <person name="Oren A."/>
            <person name="Chaudhuri R.R."/>
            <person name="La Ragione R."/>
            <person name="Hildebrand F."/>
            <person name="Pallen M.J."/>
        </authorList>
    </citation>
    <scope>NUCLEOTIDE SEQUENCE</scope>
    <source>
        <strain evidence="3">USAMLcec12-2067</strain>
    </source>
</reference>
<name>A0A9D2VJX7_9ACTN</name>
<protein>
    <submittedName>
        <fullName evidence="3">Hydantoinase/oxoprolinase family protein</fullName>
    </submittedName>
</protein>
<evidence type="ECO:0000313" key="4">
    <source>
        <dbReference type="Proteomes" id="UP000789325"/>
    </source>
</evidence>
<feature type="domain" description="Hydantoinase/oxoprolinase N-terminal" evidence="2">
    <location>
        <begin position="46"/>
        <end position="217"/>
    </location>
</feature>
<evidence type="ECO:0000259" key="2">
    <source>
        <dbReference type="Pfam" id="PF05378"/>
    </source>
</evidence>
<feature type="domain" description="Hydantoinase A/oxoprolinase" evidence="1">
    <location>
        <begin position="238"/>
        <end position="407"/>
    </location>
</feature>